<evidence type="ECO:0000313" key="4">
    <source>
        <dbReference type="EMBL" id="TCL36564.1"/>
    </source>
</evidence>
<comment type="caution">
    <text evidence="4">The sequence shown here is derived from an EMBL/GenBank/DDBJ whole genome shotgun (WGS) entry which is preliminary data.</text>
</comment>
<evidence type="ECO:0000256" key="1">
    <source>
        <dbReference type="ARBA" id="ARBA00008814"/>
    </source>
</evidence>
<keyword evidence="2" id="KW-0732">Signal</keyword>
<feature type="domain" description="Fe/B12 periplasmic-binding" evidence="3">
    <location>
        <begin position="58"/>
        <end position="318"/>
    </location>
</feature>
<dbReference type="GO" id="GO:0071281">
    <property type="term" value="P:cellular response to iron ion"/>
    <property type="evidence" value="ECO:0007669"/>
    <property type="project" value="TreeGrafter"/>
</dbReference>
<dbReference type="OrthoDB" id="9816357at2"/>
<accession>A0A4R1PXL9</accession>
<dbReference type="PROSITE" id="PS50983">
    <property type="entry name" value="FE_B12_PBP"/>
    <property type="match status" value="1"/>
</dbReference>
<name>A0A4R1PXL9_9FIRM</name>
<gene>
    <name evidence="4" type="ORF">EV210_108212</name>
</gene>
<evidence type="ECO:0000259" key="3">
    <source>
        <dbReference type="PROSITE" id="PS50983"/>
    </source>
</evidence>
<feature type="chain" id="PRO_5039474902" evidence="2">
    <location>
        <begin position="26"/>
        <end position="323"/>
    </location>
</feature>
<dbReference type="Gene3D" id="3.40.50.1980">
    <property type="entry name" value="Nitrogenase molybdenum iron protein domain"/>
    <property type="match status" value="2"/>
</dbReference>
<dbReference type="InterPro" id="IPR050902">
    <property type="entry name" value="ABC_Transporter_SBP"/>
</dbReference>
<dbReference type="InterPro" id="IPR002491">
    <property type="entry name" value="ABC_transptr_periplasmic_BD"/>
</dbReference>
<dbReference type="Proteomes" id="UP000295063">
    <property type="component" value="Unassembled WGS sequence"/>
</dbReference>
<dbReference type="AlphaFoldDB" id="A0A4R1PXL9"/>
<feature type="signal peptide" evidence="2">
    <location>
        <begin position="1"/>
        <end position="25"/>
    </location>
</feature>
<protein>
    <submittedName>
        <fullName evidence="4">Iron complex transport system substrate-binding protein</fullName>
    </submittedName>
</protein>
<dbReference type="SUPFAM" id="SSF53807">
    <property type="entry name" value="Helical backbone' metal receptor"/>
    <property type="match status" value="1"/>
</dbReference>
<evidence type="ECO:0000256" key="2">
    <source>
        <dbReference type="SAM" id="SignalP"/>
    </source>
</evidence>
<keyword evidence="5" id="KW-1185">Reference proteome</keyword>
<dbReference type="PANTHER" id="PTHR30535:SF34">
    <property type="entry name" value="MOLYBDATE-BINDING PROTEIN MOLA"/>
    <property type="match status" value="1"/>
</dbReference>
<organism evidence="4 5">
    <name type="scientific">Anaerospora hongkongensis</name>
    <dbReference type="NCBI Taxonomy" id="244830"/>
    <lineage>
        <taxon>Bacteria</taxon>
        <taxon>Bacillati</taxon>
        <taxon>Bacillota</taxon>
        <taxon>Negativicutes</taxon>
        <taxon>Selenomonadales</taxon>
        <taxon>Sporomusaceae</taxon>
        <taxon>Anaerospora</taxon>
    </lineage>
</organism>
<dbReference type="RefSeq" id="WP_132081401.1">
    <property type="nucleotide sequence ID" value="NZ_SLUI01000008.1"/>
</dbReference>
<dbReference type="EMBL" id="SLUI01000008">
    <property type="protein sequence ID" value="TCL36564.1"/>
    <property type="molecule type" value="Genomic_DNA"/>
</dbReference>
<dbReference type="Pfam" id="PF01497">
    <property type="entry name" value="Peripla_BP_2"/>
    <property type="match status" value="1"/>
</dbReference>
<dbReference type="PANTHER" id="PTHR30535">
    <property type="entry name" value="VITAMIN B12-BINDING PROTEIN"/>
    <property type="match status" value="1"/>
</dbReference>
<comment type="similarity">
    <text evidence="1">Belongs to the bacterial solute-binding protein 8 family.</text>
</comment>
<proteinExistence type="inferred from homology"/>
<sequence>MQLVSCLKLGLLALLALVFSLTGCASQPVQQAKAPSSVYLTIQDDAGRQVVLPKKPERIVPLAVSYVDLLYAVGGKAVGKPSARIGNLPPEAQALPEVGHLANINAEQVVALQPDLVIGYQGLHEKLIPILESSNIPFIIVRMKTYEDVMAKTKLFGDIAGTPEAAHIVAANIDGRIKAVTDMLPSVSKQVVILHATASSVSVHLESSIAGNAASMLSLQNIAAGSTAKADDPDATPYSMEKLVEGNPDVILITFMGAMPEIRKRLQADMQSNPAWNGLKAVQNKQVFFLPMELFLLNPGIHFDEAVAYLSRVVYPEIYGEVQ</sequence>
<reference evidence="4 5" key="1">
    <citation type="submission" date="2019-03" db="EMBL/GenBank/DDBJ databases">
        <title>Genomic Encyclopedia of Type Strains, Phase IV (KMG-IV): sequencing the most valuable type-strain genomes for metagenomic binning, comparative biology and taxonomic classification.</title>
        <authorList>
            <person name="Goeker M."/>
        </authorList>
    </citation>
    <scope>NUCLEOTIDE SEQUENCE [LARGE SCALE GENOMIC DNA]</scope>
    <source>
        <strain evidence="4 5">DSM 15969</strain>
    </source>
</reference>
<evidence type="ECO:0000313" key="5">
    <source>
        <dbReference type="Proteomes" id="UP000295063"/>
    </source>
</evidence>